<evidence type="ECO:0000313" key="4">
    <source>
        <dbReference type="EMBL" id="SUC35948.1"/>
    </source>
</evidence>
<keyword evidence="1" id="KW-0472">Membrane</keyword>
<proteinExistence type="predicted"/>
<evidence type="ECO:0008006" key="6">
    <source>
        <dbReference type="Google" id="ProtNLM"/>
    </source>
</evidence>
<feature type="transmembrane region" description="Helical" evidence="1">
    <location>
        <begin position="7"/>
        <end position="26"/>
    </location>
</feature>
<gene>
    <name evidence="4" type="ORF">NCTC12026_02351</name>
</gene>
<dbReference type="Pfam" id="PF18443">
    <property type="entry name" value="Tli4_N"/>
    <property type="match status" value="1"/>
</dbReference>
<protein>
    <recommendedName>
        <fullName evidence="6">Tle cognate immunity protein 4 C-terminal domain-containing protein</fullName>
    </recommendedName>
</protein>
<feature type="domain" description="Tle cognate immunity protein 4 N-terminal" evidence="3">
    <location>
        <begin position="51"/>
        <end position="205"/>
    </location>
</feature>
<dbReference type="InterPro" id="IPR041290">
    <property type="entry name" value="Tli4_C"/>
</dbReference>
<evidence type="ECO:0000256" key="1">
    <source>
        <dbReference type="SAM" id="Phobius"/>
    </source>
</evidence>
<organism evidence="4 5">
    <name type="scientific">Providencia rustigianii</name>
    <dbReference type="NCBI Taxonomy" id="158850"/>
    <lineage>
        <taxon>Bacteria</taxon>
        <taxon>Pseudomonadati</taxon>
        <taxon>Pseudomonadota</taxon>
        <taxon>Gammaproteobacteria</taxon>
        <taxon>Enterobacterales</taxon>
        <taxon>Morganellaceae</taxon>
        <taxon>Providencia</taxon>
    </lineage>
</organism>
<name>A0A379G4P6_9GAMM</name>
<accession>A0A379G4P6</accession>
<keyword evidence="1" id="KW-0812">Transmembrane</keyword>
<dbReference type="AlphaFoldDB" id="A0A379G4P6"/>
<sequence length="371" mass="43100">MRLTRHLYWIIITLFLIIMLVGLILFTEKQAHTQLTNKEKVVIDALFEQTKPQCVGRYIIDVPINWENSSHDSVFIDDFRINSQFIYPPAFRQRIELRETELREWKSSAENAPVLKEIIQLPEGKGVIFDRNQPGSDDAYRTLEAHVYVNHVAFVITTNIRDFSDNKYEKKKLAFLARGFTEVQSNEKPTKITTMQSLISRLQGRLDHEIPMEKGVCIPNGFILDEGEIPKQNISFVYDMGQFIFSIESDNRFVGSSDTLLSRSTEINAAIRQQNRETIKKGNLSPSDIPSQEWLVKGRQEVYSKSKNKRIPDLPYYFFTFNANEATGSLTIPKLYIIMNNRNKFTSYSDAQMVEIWDRIISSLRYKQNAF</sequence>
<evidence type="ECO:0000313" key="5">
    <source>
        <dbReference type="Proteomes" id="UP000255129"/>
    </source>
</evidence>
<dbReference type="InterPro" id="IPR040761">
    <property type="entry name" value="Tli4_N"/>
</dbReference>
<dbReference type="EMBL" id="UGUA01000002">
    <property type="protein sequence ID" value="SUC35948.1"/>
    <property type="molecule type" value="Genomic_DNA"/>
</dbReference>
<feature type="domain" description="Tle cognate immunity protein 4 C-terminal" evidence="2">
    <location>
        <begin position="209"/>
        <end position="369"/>
    </location>
</feature>
<evidence type="ECO:0000259" key="2">
    <source>
        <dbReference type="Pfam" id="PF18426"/>
    </source>
</evidence>
<evidence type="ECO:0000259" key="3">
    <source>
        <dbReference type="Pfam" id="PF18443"/>
    </source>
</evidence>
<dbReference type="Pfam" id="PF18426">
    <property type="entry name" value="Tli4_C"/>
    <property type="match status" value="1"/>
</dbReference>
<dbReference type="Proteomes" id="UP000255129">
    <property type="component" value="Unassembled WGS sequence"/>
</dbReference>
<reference evidence="4 5" key="1">
    <citation type="submission" date="2018-06" db="EMBL/GenBank/DDBJ databases">
        <authorList>
            <consortium name="Pathogen Informatics"/>
            <person name="Doyle S."/>
        </authorList>
    </citation>
    <scope>NUCLEOTIDE SEQUENCE [LARGE SCALE GENOMIC DNA]</scope>
    <source>
        <strain evidence="4 5">NCTC12026</strain>
    </source>
</reference>
<keyword evidence="1" id="KW-1133">Transmembrane helix</keyword>